<proteinExistence type="predicted"/>
<dbReference type="EMBL" id="KY883654">
    <property type="protein sequence ID" value="ASV43452.1"/>
    <property type="molecule type" value="Genomic_DNA"/>
</dbReference>
<accession>A0A2D0YNI5</accession>
<keyword evidence="2" id="KW-1185">Reference proteome</keyword>
<name>A0A2D0YNI5_9CAUD</name>
<evidence type="ECO:0000313" key="2">
    <source>
        <dbReference type="Proteomes" id="UP000241249"/>
    </source>
</evidence>
<reference evidence="1 2" key="1">
    <citation type="journal article" date="2017" name="Sci. Rep.">
        <title>Analysis of the CRISPR-Cas system in bacteriophages active on epidemic strains of Vibrio cholerae in Bangladesh.</title>
        <authorList>
            <person name="Naser I.B."/>
            <person name="Hoque M.M."/>
            <person name="Nahid M.A."/>
            <person name="Tareq T.M."/>
            <person name="Rocky M.K."/>
            <person name="Faruque S.M."/>
        </authorList>
    </citation>
    <scope>NUCLEOTIDE SEQUENCE [LARGE SCALE GENOMIC DNA]</scope>
</reference>
<evidence type="ECO:0000313" key="1">
    <source>
        <dbReference type="EMBL" id="ASV43452.1"/>
    </source>
</evidence>
<dbReference type="OrthoDB" id="31699at10239"/>
<organism evidence="1 2">
    <name type="scientific">Vibrio phage JSF10</name>
    <dbReference type="NCBI Taxonomy" id="1983593"/>
    <lineage>
        <taxon>Viruses</taxon>
        <taxon>Duplodnaviria</taxon>
        <taxon>Heunggongvirae</taxon>
        <taxon>Uroviricota</taxon>
        <taxon>Caudoviricetes</taxon>
        <taxon>Demerecviridae</taxon>
        <taxon>Ermolyevavirinae</taxon>
        <taxon>Jesfedecavirus</taxon>
        <taxon>Jesfedecavirus JSF10</taxon>
    </lineage>
</organism>
<sequence>MNIEQLKENKISVGALVSAVSGILEHDIKAMTWEEVEQFRAEVDKVRGMVSRHLNAVETVVLDEADQWKDQWDLALKVYEEVMADENLKKDSIDLMIPHLESKGLVKGLAEIMAGKIVFGDE</sequence>
<dbReference type="RefSeq" id="YP_009618479.1">
    <property type="nucleotide sequence ID" value="NC_042074.1"/>
</dbReference>
<dbReference type="GeneID" id="40095026"/>
<dbReference type="Proteomes" id="UP000241249">
    <property type="component" value="Segment"/>
</dbReference>
<protein>
    <submittedName>
        <fullName evidence="1">Uncharacterized protein</fullName>
    </submittedName>
</protein>
<dbReference type="KEGG" id="vg:40095026"/>